<keyword evidence="2" id="KW-1185">Reference proteome</keyword>
<gene>
    <name evidence="1" type="ORF">M9H77_22194</name>
</gene>
<comment type="caution">
    <text evidence="1">The sequence shown here is derived from an EMBL/GenBank/DDBJ whole genome shotgun (WGS) entry which is preliminary data.</text>
</comment>
<protein>
    <submittedName>
        <fullName evidence="1">Uncharacterized protein</fullName>
    </submittedName>
</protein>
<evidence type="ECO:0000313" key="1">
    <source>
        <dbReference type="EMBL" id="KAI5662871.1"/>
    </source>
</evidence>
<dbReference type="Proteomes" id="UP001060085">
    <property type="component" value="Linkage Group LG05"/>
</dbReference>
<name>A0ACC0AQH5_CATRO</name>
<dbReference type="EMBL" id="CM044705">
    <property type="protein sequence ID" value="KAI5662871.1"/>
    <property type="molecule type" value="Genomic_DNA"/>
</dbReference>
<sequence length="101" mass="10982">MVSKGGSLDILYGCNVDAFVLDSLQTCFRKRRVLLLLKLKLLLQTKTQVATSSKTQVSTPFKTPRIEVAAPSKQAAAPSIIKGSASNSKHNTKQKEGAREH</sequence>
<organism evidence="1 2">
    <name type="scientific">Catharanthus roseus</name>
    <name type="common">Madagascar periwinkle</name>
    <name type="synonym">Vinca rosea</name>
    <dbReference type="NCBI Taxonomy" id="4058"/>
    <lineage>
        <taxon>Eukaryota</taxon>
        <taxon>Viridiplantae</taxon>
        <taxon>Streptophyta</taxon>
        <taxon>Embryophyta</taxon>
        <taxon>Tracheophyta</taxon>
        <taxon>Spermatophyta</taxon>
        <taxon>Magnoliopsida</taxon>
        <taxon>eudicotyledons</taxon>
        <taxon>Gunneridae</taxon>
        <taxon>Pentapetalae</taxon>
        <taxon>asterids</taxon>
        <taxon>lamiids</taxon>
        <taxon>Gentianales</taxon>
        <taxon>Apocynaceae</taxon>
        <taxon>Rauvolfioideae</taxon>
        <taxon>Vinceae</taxon>
        <taxon>Catharanthinae</taxon>
        <taxon>Catharanthus</taxon>
    </lineage>
</organism>
<accession>A0ACC0AQH5</accession>
<reference evidence="2" key="1">
    <citation type="journal article" date="2023" name="Nat. Plants">
        <title>Single-cell RNA sequencing provides a high-resolution roadmap for understanding the multicellular compartmentation of specialized metabolism.</title>
        <authorList>
            <person name="Sun S."/>
            <person name="Shen X."/>
            <person name="Li Y."/>
            <person name="Li Y."/>
            <person name="Wang S."/>
            <person name="Li R."/>
            <person name="Zhang H."/>
            <person name="Shen G."/>
            <person name="Guo B."/>
            <person name="Wei J."/>
            <person name="Xu J."/>
            <person name="St-Pierre B."/>
            <person name="Chen S."/>
            <person name="Sun C."/>
        </authorList>
    </citation>
    <scope>NUCLEOTIDE SEQUENCE [LARGE SCALE GENOMIC DNA]</scope>
</reference>
<proteinExistence type="predicted"/>
<evidence type="ECO:0000313" key="2">
    <source>
        <dbReference type="Proteomes" id="UP001060085"/>
    </source>
</evidence>